<evidence type="ECO:0000313" key="2">
    <source>
        <dbReference type="Proteomes" id="UP000657592"/>
    </source>
</evidence>
<sequence>MATMNVSLPDHLKEYVEERVGAEHYTSASEYDSAPSPVTTHRNDRLRSVAVTVGFEP</sequence>
<evidence type="ECO:0000313" key="1">
    <source>
        <dbReference type="EMBL" id="GGH43173.1"/>
    </source>
</evidence>
<dbReference type="GO" id="GO:0006355">
    <property type="term" value="P:regulation of DNA-templated transcription"/>
    <property type="evidence" value="ECO:0007669"/>
    <property type="project" value="InterPro"/>
</dbReference>
<gene>
    <name evidence="1" type="ORF">GCM10010921_16890</name>
</gene>
<keyword evidence="2" id="KW-1185">Reference proteome</keyword>
<name>A0A917MLK0_9MICO</name>
<evidence type="ECO:0008006" key="3">
    <source>
        <dbReference type="Google" id="ProtNLM"/>
    </source>
</evidence>
<dbReference type="RefSeq" id="WP_188755844.1">
    <property type="nucleotide sequence ID" value="NZ_BMJY01000006.1"/>
</dbReference>
<comment type="caution">
    <text evidence="1">The sequence shown here is derived from an EMBL/GenBank/DDBJ whole genome shotgun (WGS) entry which is preliminary data.</text>
</comment>
<accession>A0A917MLK0</accession>
<dbReference type="EMBL" id="BMJY01000006">
    <property type="protein sequence ID" value="GGH43173.1"/>
    <property type="molecule type" value="Genomic_DNA"/>
</dbReference>
<proteinExistence type="predicted"/>
<dbReference type="CDD" id="cd22231">
    <property type="entry name" value="RHH_NikR_HicB-like"/>
    <property type="match status" value="1"/>
</dbReference>
<reference evidence="1" key="1">
    <citation type="journal article" date="2014" name="Int. J. Syst. Evol. Microbiol.">
        <title>Complete genome sequence of Corynebacterium casei LMG S-19264T (=DSM 44701T), isolated from a smear-ripened cheese.</title>
        <authorList>
            <consortium name="US DOE Joint Genome Institute (JGI-PGF)"/>
            <person name="Walter F."/>
            <person name="Albersmeier A."/>
            <person name="Kalinowski J."/>
            <person name="Ruckert C."/>
        </authorList>
    </citation>
    <scope>NUCLEOTIDE SEQUENCE</scope>
    <source>
        <strain evidence="1">CGMCC 1.15794</strain>
    </source>
</reference>
<dbReference type="AlphaFoldDB" id="A0A917MLK0"/>
<reference evidence="1" key="2">
    <citation type="submission" date="2020-09" db="EMBL/GenBank/DDBJ databases">
        <authorList>
            <person name="Sun Q."/>
            <person name="Zhou Y."/>
        </authorList>
    </citation>
    <scope>NUCLEOTIDE SEQUENCE</scope>
    <source>
        <strain evidence="1">CGMCC 1.15794</strain>
    </source>
</reference>
<protein>
    <recommendedName>
        <fullName evidence="3">CopG family transcriptional regulator</fullName>
    </recommendedName>
</protein>
<dbReference type="SUPFAM" id="SSF47598">
    <property type="entry name" value="Ribbon-helix-helix"/>
    <property type="match status" value="1"/>
</dbReference>
<organism evidence="1 2">
    <name type="scientific">Microbacterium album</name>
    <dbReference type="NCBI Taxonomy" id="2053191"/>
    <lineage>
        <taxon>Bacteria</taxon>
        <taxon>Bacillati</taxon>
        <taxon>Actinomycetota</taxon>
        <taxon>Actinomycetes</taxon>
        <taxon>Micrococcales</taxon>
        <taxon>Microbacteriaceae</taxon>
        <taxon>Microbacterium</taxon>
    </lineage>
</organism>
<dbReference type="Proteomes" id="UP000657592">
    <property type="component" value="Unassembled WGS sequence"/>
</dbReference>
<dbReference type="InterPro" id="IPR010985">
    <property type="entry name" value="Ribbon_hlx_hlx"/>
</dbReference>